<dbReference type="KEGG" id="slw:BRW62_10055"/>
<protein>
    <recommendedName>
        <fullName evidence="7">UDP-3-O-acylglucosamine N-acyltransferase</fullName>
        <ecNumber evidence="7">2.3.1.191</ecNumber>
    </recommendedName>
</protein>
<dbReference type="EMBL" id="CP018092">
    <property type="protein sequence ID" value="ATS19028.1"/>
    <property type="molecule type" value="Genomic_DNA"/>
</dbReference>
<evidence type="ECO:0000256" key="4">
    <source>
        <dbReference type="ARBA" id="ARBA00022737"/>
    </source>
</evidence>
<dbReference type="CDD" id="cd03352">
    <property type="entry name" value="LbH_LpxD"/>
    <property type="match status" value="1"/>
</dbReference>
<feature type="domain" description="UDP-3-O-[3-hydroxymyristoyl] glucosamine N-acyltransferase non-repeat region" evidence="8">
    <location>
        <begin position="21"/>
        <end position="88"/>
    </location>
</feature>
<dbReference type="SUPFAM" id="SSF51161">
    <property type="entry name" value="Trimeric LpxA-like enzymes"/>
    <property type="match status" value="1"/>
</dbReference>
<evidence type="ECO:0000256" key="5">
    <source>
        <dbReference type="ARBA" id="ARBA00023098"/>
    </source>
</evidence>
<dbReference type="PANTHER" id="PTHR43378">
    <property type="entry name" value="UDP-3-O-ACYLGLUCOSAMINE N-ACYLTRANSFERASE"/>
    <property type="match status" value="1"/>
</dbReference>
<feature type="active site" description="Proton acceptor" evidence="7">
    <location>
        <position position="239"/>
    </location>
</feature>
<dbReference type="InterPro" id="IPR007691">
    <property type="entry name" value="LpxD"/>
</dbReference>
<keyword evidence="6 7" id="KW-0012">Acyltransferase</keyword>
<dbReference type="Gene3D" id="2.160.10.10">
    <property type="entry name" value="Hexapeptide repeat proteins"/>
    <property type="match status" value="1"/>
</dbReference>
<evidence type="ECO:0000259" key="9">
    <source>
        <dbReference type="Pfam" id="PF25087"/>
    </source>
</evidence>
<dbReference type="GO" id="GO:0016020">
    <property type="term" value="C:membrane"/>
    <property type="evidence" value="ECO:0007669"/>
    <property type="project" value="GOC"/>
</dbReference>
<dbReference type="RefSeq" id="WP_099799363.1">
    <property type="nucleotide sequence ID" value="NZ_CP018092.1"/>
</dbReference>
<accession>A0A2D2Q3E1</accession>
<keyword evidence="2 7" id="KW-0441">Lipid A biosynthesis</keyword>
<feature type="domain" description="Mannose-1-phosphate guanyltransferase C-terminal" evidence="9">
    <location>
        <begin position="99"/>
        <end position="177"/>
    </location>
</feature>
<comment type="function">
    <text evidence="7">Catalyzes the N-acylation of UDP-3-O-acylglucosamine using 3-hydroxyacyl-ACP as the acyl donor. Is involved in the biosynthesis of lipid A, a phosphorylated glycolipid that anchors the lipopolysaccharide to the outer membrane of the cell.</text>
</comment>
<comment type="similarity">
    <text evidence="7">Belongs to the transferase hexapeptide repeat family. LpxD subfamily.</text>
</comment>
<gene>
    <name evidence="7" type="primary">lpxD</name>
    <name evidence="10" type="ORF">BRW62_10055</name>
</gene>
<proteinExistence type="inferred from homology"/>
<dbReference type="PANTHER" id="PTHR43378:SF2">
    <property type="entry name" value="UDP-3-O-ACYLGLUCOSAMINE N-ACYLTRANSFERASE 1, MITOCHONDRIAL-RELATED"/>
    <property type="match status" value="1"/>
</dbReference>
<reference evidence="10 11" key="1">
    <citation type="submission" date="2016-11" db="EMBL/GenBank/DDBJ databases">
        <title>Complete genome sequence of thermophilic cyanobacteria strain Synechococcus sp. PCC6715.</title>
        <authorList>
            <person name="Tang J."/>
            <person name="Daroch M."/>
            <person name="Liang Y."/>
            <person name="Jiang D."/>
            <person name="Shah M."/>
        </authorList>
    </citation>
    <scope>NUCLEOTIDE SEQUENCE [LARGE SCALE GENOMIC DNA]</scope>
    <source>
        <strain evidence="10 11">PCC 6715</strain>
    </source>
</reference>
<evidence type="ECO:0000256" key="6">
    <source>
        <dbReference type="ARBA" id="ARBA00023315"/>
    </source>
</evidence>
<evidence type="ECO:0000256" key="1">
    <source>
        <dbReference type="ARBA" id="ARBA00022516"/>
    </source>
</evidence>
<dbReference type="NCBIfam" id="NF002060">
    <property type="entry name" value="PRK00892.1"/>
    <property type="match status" value="1"/>
</dbReference>
<comment type="subunit">
    <text evidence="7">Homotrimer.</text>
</comment>
<dbReference type="EC" id="2.3.1.191" evidence="7"/>
<dbReference type="GO" id="GO:0031470">
    <property type="term" value="C:carboxysome"/>
    <property type="evidence" value="ECO:0007669"/>
    <property type="project" value="UniProtKB-ARBA"/>
</dbReference>
<dbReference type="InterPro" id="IPR001451">
    <property type="entry name" value="Hexapep"/>
</dbReference>
<comment type="pathway">
    <text evidence="7">Bacterial outer membrane biogenesis; LPS lipid A biosynthesis.</text>
</comment>
<dbReference type="GO" id="GO:0009245">
    <property type="term" value="P:lipid A biosynthetic process"/>
    <property type="evidence" value="ECO:0007669"/>
    <property type="project" value="UniProtKB-UniRule"/>
</dbReference>
<evidence type="ECO:0000256" key="3">
    <source>
        <dbReference type="ARBA" id="ARBA00022679"/>
    </source>
</evidence>
<dbReference type="Pfam" id="PF00132">
    <property type="entry name" value="Hexapep"/>
    <property type="match status" value="1"/>
</dbReference>
<evidence type="ECO:0000256" key="2">
    <source>
        <dbReference type="ARBA" id="ARBA00022556"/>
    </source>
</evidence>
<dbReference type="NCBIfam" id="TIGR01853">
    <property type="entry name" value="lipid_A_lpxD"/>
    <property type="match status" value="1"/>
</dbReference>
<keyword evidence="4 7" id="KW-0677">Repeat</keyword>
<dbReference type="Proteomes" id="UP000231057">
    <property type="component" value="Chromosome"/>
</dbReference>
<evidence type="ECO:0000259" key="8">
    <source>
        <dbReference type="Pfam" id="PF04613"/>
    </source>
</evidence>
<keyword evidence="1 7" id="KW-0444">Lipid biosynthesis</keyword>
<keyword evidence="3 7" id="KW-0808">Transferase</keyword>
<keyword evidence="5 7" id="KW-0443">Lipid metabolism</keyword>
<evidence type="ECO:0000313" key="10">
    <source>
        <dbReference type="EMBL" id="ATS19028.1"/>
    </source>
</evidence>
<dbReference type="Pfam" id="PF04613">
    <property type="entry name" value="LpxD"/>
    <property type="match status" value="1"/>
</dbReference>
<dbReference type="HAMAP" id="MF_00523">
    <property type="entry name" value="LpxD"/>
    <property type="match status" value="1"/>
</dbReference>
<dbReference type="InterPro" id="IPR056729">
    <property type="entry name" value="GMPPB_C"/>
</dbReference>
<dbReference type="AlphaFoldDB" id="A0A2D2Q3E1"/>
<evidence type="ECO:0000313" key="11">
    <source>
        <dbReference type="Proteomes" id="UP000231057"/>
    </source>
</evidence>
<keyword evidence="11" id="KW-1185">Reference proteome</keyword>
<sequence>MRLGELAERFGASLDAVELSDRPVLGVAPLEAATATDVSFLANPKYTPLLQTTSAAAVFVGADFQGAAACPLLRVPHPYLAFAKCIELFYPQPQPLGKIHPTAILGADVELGAEVTIGPYTVIGDRVRIGDRTVIHSHCTLYDNVVVGAECLIHSHCALREGVQLGDRVILQNGVVLGGDGFGYVPLPDGRHYKIPQVGTVTVEDDVEIGASTTIDRATLGATTVGAGSKIDNLTMVAHNCTIGKNTILCAQVGLAGSTHIGDQVILAGQVGVAGHLTIGDRAIVSAKSGISGSVPANARMGGIPAMEQRLYLRVSAALKQLPDLLKRVRTLEAKLKE</sequence>
<organism evidence="10 11">
    <name type="scientific">Parathermosynechococcus lividus PCC 6715</name>
    <dbReference type="NCBI Taxonomy" id="1917166"/>
    <lineage>
        <taxon>Bacteria</taxon>
        <taxon>Bacillati</taxon>
        <taxon>Cyanobacteriota</taxon>
        <taxon>Cyanophyceae</taxon>
        <taxon>Acaryochloridales</taxon>
        <taxon>Thermosynechococcaceae</taxon>
        <taxon>Parathermosynechococcus</taxon>
    </lineage>
</organism>
<reference evidence="11" key="2">
    <citation type="journal article" date="2022" name="Front. Microbiol.">
        <title>Comparative Genomic Analysis Revealed Distinct Molecular Components and Organization of CO2-Concentrating Mechanism in Thermophilic Cyanobacteria.</title>
        <authorList>
            <person name="Tang J."/>
            <person name="Zhou H."/>
            <person name="Yao D."/>
            <person name="Riaz S."/>
            <person name="You D."/>
            <person name="Klepacz-Smolka A."/>
            <person name="Daroch M."/>
        </authorList>
    </citation>
    <scope>NUCLEOTIDE SEQUENCE [LARGE SCALE GENOMIC DNA]</scope>
    <source>
        <strain evidence="11">PCC 6715</strain>
    </source>
</reference>
<dbReference type="InterPro" id="IPR011004">
    <property type="entry name" value="Trimer_LpxA-like_sf"/>
</dbReference>
<comment type="catalytic activity">
    <reaction evidence="7">
        <text>a UDP-3-O-[(3R)-3-hydroxyacyl]-alpha-D-glucosamine + a (3R)-hydroxyacyl-[ACP] = a UDP-2-N,3-O-bis[(3R)-3-hydroxyacyl]-alpha-D-glucosamine + holo-[ACP] + H(+)</text>
        <dbReference type="Rhea" id="RHEA:53836"/>
        <dbReference type="Rhea" id="RHEA-COMP:9685"/>
        <dbReference type="Rhea" id="RHEA-COMP:9945"/>
        <dbReference type="ChEBI" id="CHEBI:15378"/>
        <dbReference type="ChEBI" id="CHEBI:64479"/>
        <dbReference type="ChEBI" id="CHEBI:78827"/>
        <dbReference type="ChEBI" id="CHEBI:137740"/>
        <dbReference type="ChEBI" id="CHEBI:137748"/>
        <dbReference type="EC" id="2.3.1.191"/>
    </reaction>
</comment>
<evidence type="ECO:0000256" key="7">
    <source>
        <dbReference type="HAMAP-Rule" id="MF_00523"/>
    </source>
</evidence>
<name>A0A2D2Q3E1_PARLV</name>
<dbReference type="GO" id="GO:0103118">
    <property type="term" value="F:UDP-3-O-[(3R)-3-hydroxyacyl]-glucosamine N-acyltransferase activity"/>
    <property type="evidence" value="ECO:0007669"/>
    <property type="project" value="UniProtKB-EC"/>
</dbReference>
<dbReference type="Pfam" id="PF25087">
    <property type="entry name" value="GMPPB_C"/>
    <property type="match status" value="1"/>
</dbReference>
<dbReference type="UniPathway" id="UPA00973"/>
<dbReference type="GO" id="GO:0016410">
    <property type="term" value="F:N-acyltransferase activity"/>
    <property type="evidence" value="ECO:0007669"/>
    <property type="project" value="InterPro"/>
</dbReference>
<dbReference type="Gene3D" id="3.40.1390.10">
    <property type="entry name" value="MurE/MurF, N-terminal domain"/>
    <property type="match status" value="1"/>
</dbReference>
<dbReference type="OrthoDB" id="9784739at2"/>
<dbReference type="GO" id="GO:0043886">
    <property type="term" value="F:structural constituent of carboxysome shell"/>
    <property type="evidence" value="ECO:0007669"/>
    <property type="project" value="UniProtKB-ARBA"/>
</dbReference>
<dbReference type="InterPro" id="IPR020573">
    <property type="entry name" value="UDP_GlcNAc_AcTrfase_non-rep"/>
</dbReference>